<keyword evidence="2" id="KW-0472">Membrane</keyword>
<keyword evidence="2" id="KW-1133">Transmembrane helix</keyword>
<evidence type="ECO:0000313" key="5">
    <source>
        <dbReference type="EMBL" id="MCH5597587.1"/>
    </source>
</evidence>
<protein>
    <submittedName>
        <fullName evidence="5">DUF4349 domain-containing protein</fullName>
    </submittedName>
</protein>
<keyword evidence="6" id="KW-1185">Reference proteome</keyword>
<keyword evidence="2" id="KW-0812">Transmembrane</keyword>
<evidence type="ECO:0000259" key="4">
    <source>
        <dbReference type="Pfam" id="PF14257"/>
    </source>
</evidence>
<feature type="chain" id="PRO_5047096108" evidence="3">
    <location>
        <begin position="23"/>
        <end position="295"/>
    </location>
</feature>
<keyword evidence="1" id="KW-0175">Coiled coil</keyword>
<gene>
    <name evidence="5" type="ORF">MKP09_06540</name>
</gene>
<dbReference type="Pfam" id="PF14257">
    <property type="entry name" value="DUF4349"/>
    <property type="match status" value="1"/>
</dbReference>
<comment type="caution">
    <text evidence="5">The sequence shown here is derived from an EMBL/GenBank/DDBJ whole genome shotgun (WGS) entry which is preliminary data.</text>
</comment>
<reference evidence="5 6" key="1">
    <citation type="submission" date="2022-02" db="EMBL/GenBank/DDBJ databases">
        <authorList>
            <person name="Min J."/>
        </authorList>
    </citation>
    <scope>NUCLEOTIDE SEQUENCE [LARGE SCALE GENOMIC DNA]</scope>
    <source>
        <strain evidence="5 6">GR10-1</strain>
    </source>
</reference>
<dbReference type="Proteomes" id="UP001202248">
    <property type="component" value="Unassembled WGS sequence"/>
</dbReference>
<sequence>MRRLIFAIAILPWILIACSTNKSEDAVVNDVTLNEPSSGKLEEVATIAMEDTTGADISAPQEMQNPVAVDWDKKIIKTANVTLEVKKHDNYSSFIRNAVKKYGAYISKENSDATDYKRQTVMSIKVPVLQFESLVNELKTEDANQLERNITSEDVTGGIIDTKARLETRKATRSKYLEFLKQSNKVEDVLKVQQEINDIQEDIESAESRLAQLSGEARYSTINLTYFEPLAGYNADNDKPGFGTRLITAFADGGKFFADIFIGLLTIWPLWLVLSVFLYIVKRYRRNRAVIKRNL</sequence>
<keyword evidence="3" id="KW-0732">Signal</keyword>
<dbReference type="EMBL" id="JAKWBL010000001">
    <property type="protein sequence ID" value="MCH5597587.1"/>
    <property type="molecule type" value="Genomic_DNA"/>
</dbReference>
<dbReference type="PROSITE" id="PS51257">
    <property type="entry name" value="PROKAR_LIPOPROTEIN"/>
    <property type="match status" value="1"/>
</dbReference>
<name>A0ABS9SGW4_9BACT</name>
<feature type="signal peptide" evidence="3">
    <location>
        <begin position="1"/>
        <end position="22"/>
    </location>
</feature>
<evidence type="ECO:0000256" key="2">
    <source>
        <dbReference type="SAM" id="Phobius"/>
    </source>
</evidence>
<dbReference type="RefSeq" id="WP_240826966.1">
    <property type="nucleotide sequence ID" value="NZ_JAKWBL010000001.1"/>
</dbReference>
<organism evidence="5 6">
    <name type="scientific">Niabella ginsengisoli</name>
    <dbReference type="NCBI Taxonomy" id="522298"/>
    <lineage>
        <taxon>Bacteria</taxon>
        <taxon>Pseudomonadati</taxon>
        <taxon>Bacteroidota</taxon>
        <taxon>Chitinophagia</taxon>
        <taxon>Chitinophagales</taxon>
        <taxon>Chitinophagaceae</taxon>
        <taxon>Niabella</taxon>
    </lineage>
</organism>
<accession>A0ABS9SGW4</accession>
<evidence type="ECO:0000313" key="6">
    <source>
        <dbReference type="Proteomes" id="UP001202248"/>
    </source>
</evidence>
<feature type="transmembrane region" description="Helical" evidence="2">
    <location>
        <begin position="260"/>
        <end position="281"/>
    </location>
</feature>
<feature type="domain" description="DUF4349" evidence="4">
    <location>
        <begin position="73"/>
        <end position="281"/>
    </location>
</feature>
<feature type="coiled-coil region" evidence="1">
    <location>
        <begin position="189"/>
        <end position="216"/>
    </location>
</feature>
<evidence type="ECO:0000256" key="1">
    <source>
        <dbReference type="SAM" id="Coils"/>
    </source>
</evidence>
<proteinExistence type="predicted"/>
<evidence type="ECO:0000256" key="3">
    <source>
        <dbReference type="SAM" id="SignalP"/>
    </source>
</evidence>
<dbReference type="InterPro" id="IPR025645">
    <property type="entry name" value="DUF4349"/>
</dbReference>